<feature type="region of interest" description="Disordered" evidence="1">
    <location>
        <begin position="51"/>
        <end position="71"/>
    </location>
</feature>
<name>B4KQN5_DROMO</name>
<evidence type="ECO:0000256" key="2">
    <source>
        <dbReference type="SAM" id="SignalP"/>
    </source>
</evidence>
<keyword evidence="4" id="KW-1185">Reference proteome</keyword>
<feature type="compositionally biased region" description="Acidic residues" evidence="1">
    <location>
        <begin position="53"/>
        <end position="62"/>
    </location>
</feature>
<feature type="chain" id="PRO_5006456681" description="VM domain-containing protein" evidence="2">
    <location>
        <begin position="21"/>
        <end position="150"/>
    </location>
</feature>
<organism evidence="3 4">
    <name type="scientific">Drosophila mojavensis</name>
    <name type="common">Fruit fly</name>
    <dbReference type="NCBI Taxonomy" id="7230"/>
    <lineage>
        <taxon>Eukaryota</taxon>
        <taxon>Metazoa</taxon>
        <taxon>Ecdysozoa</taxon>
        <taxon>Arthropoda</taxon>
        <taxon>Hexapoda</taxon>
        <taxon>Insecta</taxon>
        <taxon>Pterygota</taxon>
        <taxon>Neoptera</taxon>
        <taxon>Endopterygota</taxon>
        <taxon>Diptera</taxon>
        <taxon>Brachycera</taxon>
        <taxon>Muscomorpha</taxon>
        <taxon>Ephydroidea</taxon>
        <taxon>Drosophilidae</taxon>
        <taxon>Drosophila</taxon>
    </lineage>
</organism>
<protein>
    <recommendedName>
        <fullName evidence="5">VM domain-containing protein</fullName>
    </recommendedName>
</protein>
<feature type="signal peptide" evidence="2">
    <location>
        <begin position="1"/>
        <end position="20"/>
    </location>
</feature>
<dbReference type="HOGENOM" id="CLU_1403817_0_0_1"/>
<evidence type="ECO:0000256" key="1">
    <source>
        <dbReference type="SAM" id="MobiDB-lite"/>
    </source>
</evidence>
<gene>
    <name evidence="3" type="primary">Dmoj\GI19702</name>
    <name evidence="3" type="ORF">Dmoj_GI19702</name>
</gene>
<dbReference type="PROSITE" id="PS51257">
    <property type="entry name" value="PROKAR_LIPOPROTEIN"/>
    <property type="match status" value="1"/>
</dbReference>
<proteinExistence type="predicted"/>
<evidence type="ECO:0000313" key="4">
    <source>
        <dbReference type="Proteomes" id="UP000009192"/>
    </source>
</evidence>
<dbReference type="KEGG" id="dmo:Dmoj_GI19702"/>
<accession>B4KQN5</accession>
<evidence type="ECO:0008006" key="5">
    <source>
        <dbReference type="Google" id="ProtNLM"/>
    </source>
</evidence>
<dbReference type="EMBL" id="CH933808">
    <property type="protein sequence ID" value="EDW08204.2"/>
    <property type="molecule type" value="Genomic_DNA"/>
</dbReference>
<dbReference type="InParanoid" id="B4KQN5"/>
<keyword evidence="2" id="KW-0732">Signal</keyword>
<evidence type="ECO:0000313" key="3">
    <source>
        <dbReference type="EMBL" id="EDW08204.2"/>
    </source>
</evidence>
<dbReference type="AlphaFoldDB" id="B4KQN5"/>
<reference evidence="3 4" key="1">
    <citation type="journal article" date="2007" name="Nature">
        <title>Evolution of genes and genomes on the Drosophila phylogeny.</title>
        <authorList>
            <consortium name="Drosophila 12 Genomes Consortium"/>
            <person name="Clark A.G."/>
            <person name="Eisen M.B."/>
            <person name="Smith D.R."/>
            <person name="Bergman C.M."/>
            <person name="Oliver B."/>
            <person name="Markow T.A."/>
            <person name="Kaufman T.C."/>
            <person name="Kellis M."/>
            <person name="Gelbart W."/>
            <person name="Iyer V.N."/>
            <person name="Pollard D.A."/>
            <person name="Sackton T.B."/>
            <person name="Larracuente A.M."/>
            <person name="Singh N.D."/>
            <person name="Abad J.P."/>
            <person name="Abt D.N."/>
            <person name="Adryan B."/>
            <person name="Aguade M."/>
            <person name="Akashi H."/>
            <person name="Anderson W.W."/>
            <person name="Aquadro C.F."/>
            <person name="Ardell D.H."/>
            <person name="Arguello R."/>
            <person name="Artieri C.G."/>
            <person name="Barbash D.A."/>
            <person name="Barker D."/>
            <person name="Barsanti P."/>
            <person name="Batterham P."/>
            <person name="Batzoglou S."/>
            <person name="Begun D."/>
            <person name="Bhutkar A."/>
            <person name="Blanco E."/>
            <person name="Bosak S.A."/>
            <person name="Bradley R.K."/>
            <person name="Brand A.D."/>
            <person name="Brent M.R."/>
            <person name="Brooks A.N."/>
            <person name="Brown R.H."/>
            <person name="Butlin R.K."/>
            <person name="Caggese C."/>
            <person name="Calvi B.R."/>
            <person name="Bernardo de Carvalho A."/>
            <person name="Caspi A."/>
            <person name="Castrezana S."/>
            <person name="Celniker S.E."/>
            <person name="Chang J.L."/>
            <person name="Chapple C."/>
            <person name="Chatterji S."/>
            <person name="Chinwalla A."/>
            <person name="Civetta A."/>
            <person name="Clifton S.W."/>
            <person name="Comeron J.M."/>
            <person name="Costello J.C."/>
            <person name="Coyne J.A."/>
            <person name="Daub J."/>
            <person name="David R.G."/>
            <person name="Delcher A.L."/>
            <person name="Delehaunty K."/>
            <person name="Do C.B."/>
            <person name="Ebling H."/>
            <person name="Edwards K."/>
            <person name="Eickbush T."/>
            <person name="Evans J.D."/>
            <person name="Filipski A."/>
            <person name="Findeiss S."/>
            <person name="Freyhult E."/>
            <person name="Fulton L."/>
            <person name="Fulton R."/>
            <person name="Garcia A.C."/>
            <person name="Gardiner A."/>
            <person name="Garfield D.A."/>
            <person name="Garvin B.E."/>
            <person name="Gibson G."/>
            <person name="Gilbert D."/>
            <person name="Gnerre S."/>
            <person name="Godfrey J."/>
            <person name="Good R."/>
            <person name="Gotea V."/>
            <person name="Gravely B."/>
            <person name="Greenberg A.J."/>
            <person name="Griffiths-Jones S."/>
            <person name="Gross S."/>
            <person name="Guigo R."/>
            <person name="Gustafson E.A."/>
            <person name="Haerty W."/>
            <person name="Hahn M.W."/>
            <person name="Halligan D.L."/>
            <person name="Halpern A.L."/>
            <person name="Halter G.M."/>
            <person name="Han M.V."/>
            <person name="Heger A."/>
            <person name="Hillier L."/>
            <person name="Hinrichs A.S."/>
            <person name="Holmes I."/>
            <person name="Hoskins R.A."/>
            <person name="Hubisz M.J."/>
            <person name="Hultmark D."/>
            <person name="Huntley M.A."/>
            <person name="Jaffe D.B."/>
            <person name="Jagadeeshan S."/>
            <person name="Jeck W.R."/>
            <person name="Johnson J."/>
            <person name="Jones C.D."/>
            <person name="Jordan W.C."/>
            <person name="Karpen G.H."/>
            <person name="Kataoka E."/>
            <person name="Keightley P.D."/>
            <person name="Kheradpour P."/>
            <person name="Kirkness E.F."/>
            <person name="Koerich L.B."/>
            <person name="Kristiansen K."/>
            <person name="Kudrna D."/>
            <person name="Kulathinal R.J."/>
            <person name="Kumar S."/>
            <person name="Kwok R."/>
            <person name="Lander E."/>
            <person name="Langley C.H."/>
            <person name="Lapoint R."/>
            <person name="Lazzaro B.P."/>
            <person name="Lee S.J."/>
            <person name="Levesque L."/>
            <person name="Li R."/>
            <person name="Lin C.F."/>
            <person name="Lin M.F."/>
            <person name="Lindblad-Toh K."/>
            <person name="Llopart A."/>
            <person name="Long M."/>
            <person name="Low L."/>
            <person name="Lozovsky E."/>
            <person name="Lu J."/>
            <person name="Luo M."/>
            <person name="Machado C.A."/>
            <person name="Makalowski W."/>
            <person name="Marzo M."/>
            <person name="Matsuda M."/>
            <person name="Matzkin L."/>
            <person name="McAllister B."/>
            <person name="McBride C.S."/>
            <person name="McKernan B."/>
            <person name="McKernan K."/>
            <person name="Mendez-Lago M."/>
            <person name="Minx P."/>
            <person name="Mollenhauer M.U."/>
            <person name="Montooth K."/>
            <person name="Mount S.M."/>
            <person name="Mu X."/>
            <person name="Myers E."/>
            <person name="Negre B."/>
            <person name="Newfeld S."/>
            <person name="Nielsen R."/>
            <person name="Noor M.A."/>
            <person name="O'Grady P."/>
            <person name="Pachter L."/>
            <person name="Papaceit M."/>
            <person name="Parisi M.J."/>
            <person name="Parisi M."/>
            <person name="Parts L."/>
            <person name="Pedersen J.S."/>
            <person name="Pesole G."/>
            <person name="Phillippy A.M."/>
            <person name="Ponting C.P."/>
            <person name="Pop M."/>
            <person name="Porcelli D."/>
            <person name="Powell J.R."/>
            <person name="Prohaska S."/>
            <person name="Pruitt K."/>
            <person name="Puig M."/>
            <person name="Quesneville H."/>
            <person name="Ram K.R."/>
            <person name="Rand D."/>
            <person name="Rasmussen M.D."/>
            <person name="Reed L.K."/>
            <person name="Reenan R."/>
            <person name="Reily A."/>
            <person name="Remington K.A."/>
            <person name="Rieger T.T."/>
            <person name="Ritchie M.G."/>
            <person name="Robin C."/>
            <person name="Rogers Y.H."/>
            <person name="Rohde C."/>
            <person name="Rozas J."/>
            <person name="Rubenfield M.J."/>
            <person name="Ruiz A."/>
            <person name="Russo S."/>
            <person name="Salzberg S.L."/>
            <person name="Sanchez-Gracia A."/>
            <person name="Saranga D.J."/>
            <person name="Sato H."/>
            <person name="Schaeffer S.W."/>
            <person name="Schatz M.C."/>
            <person name="Schlenke T."/>
            <person name="Schwartz R."/>
            <person name="Segarra C."/>
            <person name="Singh R.S."/>
            <person name="Sirot L."/>
            <person name="Sirota M."/>
            <person name="Sisneros N.B."/>
            <person name="Smith C.D."/>
            <person name="Smith T.F."/>
            <person name="Spieth J."/>
            <person name="Stage D.E."/>
            <person name="Stark A."/>
            <person name="Stephan W."/>
            <person name="Strausberg R.L."/>
            <person name="Strempel S."/>
            <person name="Sturgill D."/>
            <person name="Sutton G."/>
            <person name="Sutton G.G."/>
            <person name="Tao W."/>
            <person name="Teichmann S."/>
            <person name="Tobari Y.N."/>
            <person name="Tomimura Y."/>
            <person name="Tsolas J.M."/>
            <person name="Valente V.L."/>
            <person name="Venter E."/>
            <person name="Venter J.C."/>
            <person name="Vicario S."/>
            <person name="Vieira F.G."/>
            <person name="Vilella A.J."/>
            <person name="Villasante A."/>
            <person name="Walenz B."/>
            <person name="Wang J."/>
            <person name="Wasserman M."/>
            <person name="Watts T."/>
            <person name="Wilson D."/>
            <person name="Wilson R.K."/>
            <person name="Wing R.A."/>
            <person name="Wolfner M.F."/>
            <person name="Wong A."/>
            <person name="Wong G.K."/>
            <person name="Wu C.I."/>
            <person name="Wu G."/>
            <person name="Yamamoto D."/>
            <person name="Yang H.P."/>
            <person name="Yang S.P."/>
            <person name="Yorke J.A."/>
            <person name="Yoshida K."/>
            <person name="Zdobnov E."/>
            <person name="Zhang P."/>
            <person name="Zhang Y."/>
            <person name="Zimin A.V."/>
            <person name="Baldwin J."/>
            <person name="Abdouelleil A."/>
            <person name="Abdulkadir J."/>
            <person name="Abebe A."/>
            <person name="Abera B."/>
            <person name="Abreu J."/>
            <person name="Acer S.C."/>
            <person name="Aftuck L."/>
            <person name="Alexander A."/>
            <person name="An P."/>
            <person name="Anderson E."/>
            <person name="Anderson S."/>
            <person name="Arachi H."/>
            <person name="Azer M."/>
            <person name="Bachantsang P."/>
            <person name="Barry A."/>
            <person name="Bayul T."/>
            <person name="Berlin A."/>
            <person name="Bessette D."/>
            <person name="Bloom T."/>
            <person name="Blye J."/>
            <person name="Boguslavskiy L."/>
            <person name="Bonnet C."/>
            <person name="Boukhgalter B."/>
            <person name="Bourzgui I."/>
            <person name="Brown A."/>
            <person name="Cahill P."/>
            <person name="Channer S."/>
            <person name="Cheshatsang Y."/>
            <person name="Chuda L."/>
            <person name="Citroen M."/>
            <person name="Collymore A."/>
            <person name="Cooke P."/>
            <person name="Costello M."/>
            <person name="D'Aco K."/>
            <person name="Daza R."/>
            <person name="De Haan G."/>
            <person name="DeGray S."/>
            <person name="DeMaso C."/>
            <person name="Dhargay N."/>
            <person name="Dooley K."/>
            <person name="Dooley E."/>
            <person name="Doricent M."/>
            <person name="Dorje P."/>
            <person name="Dorjee K."/>
            <person name="Dupes A."/>
            <person name="Elong R."/>
            <person name="Falk J."/>
            <person name="Farina A."/>
            <person name="Faro S."/>
            <person name="Ferguson D."/>
            <person name="Fisher S."/>
            <person name="Foley C.D."/>
            <person name="Franke A."/>
            <person name="Friedrich D."/>
            <person name="Gadbois L."/>
            <person name="Gearin G."/>
            <person name="Gearin C.R."/>
            <person name="Giannoukos G."/>
            <person name="Goode T."/>
            <person name="Graham J."/>
            <person name="Grandbois E."/>
            <person name="Grewal S."/>
            <person name="Gyaltsen K."/>
            <person name="Hafez N."/>
            <person name="Hagos B."/>
            <person name="Hall J."/>
            <person name="Henson C."/>
            <person name="Hollinger A."/>
            <person name="Honan T."/>
            <person name="Huard M.D."/>
            <person name="Hughes L."/>
            <person name="Hurhula B."/>
            <person name="Husby M.E."/>
            <person name="Kamat A."/>
            <person name="Kanga B."/>
            <person name="Kashin S."/>
            <person name="Khazanovich D."/>
            <person name="Kisner P."/>
            <person name="Lance K."/>
            <person name="Lara M."/>
            <person name="Lee W."/>
            <person name="Lennon N."/>
            <person name="Letendre F."/>
            <person name="LeVine R."/>
            <person name="Lipovsky A."/>
            <person name="Liu X."/>
            <person name="Liu J."/>
            <person name="Liu S."/>
            <person name="Lokyitsang T."/>
            <person name="Lokyitsang Y."/>
            <person name="Lubonja R."/>
            <person name="Lui A."/>
            <person name="MacDonald P."/>
            <person name="Magnisalis V."/>
            <person name="Maru K."/>
            <person name="Matthews C."/>
            <person name="McCusker W."/>
            <person name="McDonough S."/>
            <person name="Mehta T."/>
            <person name="Meldrim J."/>
            <person name="Meneus L."/>
            <person name="Mihai O."/>
            <person name="Mihalev A."/>
            <person name="Mihova T."/>
            <person name="Mittelman R."/>
            <person name="Mlenga V."/>
            <person name="Montmayeur A."/>
            <person name="Mulrain L."/>
            <person name="Navidi A."/>
            <person name="Naylor J."/>
            <person name="Negash T."/>
            <person name="Nguyen T."/>
            <person name="Nguyen N."/>
            <person name="Nicol R."/>
            <person name="Norbu C."/>
            <person name="Norbu N."/>
            <person name="Novod N."/>
            <person name="O'Neill B."/>
            <person name="Osman S."/>
            <person name="Markiewicz E."/>
            <person name="Oyono O.L."/>
            <person name="Patti C."/>
            <person name="Phunkhang P."/>
            <person name="Pierre F."/>
            <person name="Priest M."/>
            <person name="Raghuraman S."/>
            <person name="Rege F."/>
            <person name="Reyes R."/>
            <person name="Rise C."/>
            <person name="Rogov P."/>
            <person name="Ross K."/>
            <person name="Ryan E."/>
            <person name="Settipalli S."/>
            <person name="Shea T."/>
            <person name="Sherpa N."/>
            <person name="Shi L."/>
            <person name="Shih D."/>
            <person name="Sparrow T."/>
            <person name="Spaulding J."/>
            <person name="Stalker J."/>
            <person name="Stange-Thomann N."/>
            <person name="Stavropoulos S."/>
            <person name="Stone C."/>
            <person name="Strader C."/>
            <person name="Tesfaye S."/>
            <person name="Thomson T."/>
            <person name="Thoulutsang Y."/>
            <person name="Thoulutsang D."/>
            <person name="Topham K."/>
            <person name="Topping I."/>
            <person name="Tsamla T."/>
            <person name="Vassiliev H."/>
            <person name="Vo A."/>
            <person name="Wangchuk T."/>
            <person name="Wangdi T."/>
            <person name="Weiand M."/>
            <person name="Wilkinson J."/>
            <person name="Wilson A."/>
            <person name="Yadav S."/>
            <person name="Young G."/>
            <person name="Yu Q."/>
            <person name="Zembek L."/>
            <person name="Zhong D."/>
            <person name="Zimmer A."/>
            <person name="Zwirko Z."/>
            <person name="Jaffe D.B."/>
            <person name="Alvarez P."/>
            <person name="Brockman W."/>
            <person name="Butler J."/>
            <person name="Chin C."/>
            <person name="Gnerre S."/>
            <person name="Grabherr M."/>
            <person name="Kleber M."/>
            <person name="Mauceli E."/>
            <person name="MacCallum I."/>
        </authorList>
    </citation>
    <scope>NUCLEOTIDE SEQUENCE [LARGE SCALE GENOMIC DNA]</scope>
    <source>
        <strain evidence="4">Tucson 15081-1352.22</strain>
    </source>
</reference>
<sequence>MSLKFTLCLLLALGCSLAVAKEDPQSAVYNLEADGNKDQEVYVAADYFSDANSVEEDDDESETVGTKRQGSFEYPYDADAGNYAGLSSRADTAAAAAPSRYPYPYPYPYYGYPPYPSYPYPYYGYPPPAYVPYNTSLGSCHSYLMIAPHV</sequence>
<dbReference type="Proteomes" id="UP000009192">
    <property type="component" value="Unassembled WGS sequence"/>
</dbReference>